<keyword evidence="3" id="KW-1185">Reference proteome</keyword>
<protein>
    <submittedName>
        <fullName evidence="2">Uncharacterized protein</fullName>
    </submittedName>
</protein>
<dbReference type="AlphaFoldDB" id="A0A0G4FQV6"/>
<organism evidence="2 3">
    <name type="scientific">Vitrella brassicaformis (strain CCMP3155)</name>
    <dbReference type="NCBI Taxonomy" id="1169540"/>
    <lineage>
        <taxon>Eukaryota</taxon>
        <taxon>Sar</taxon>
        <taxon>Alveolata</taxon>
        <taxon>Colpodellida</taxon>
        <taxon>Vitrellaceae</taxon>
        <taxon>Vitrella</taxon>
    </lineage>
</organism>
<evidence type="ECO:0000313" key="2">
    <source>
        <dbReference type="EMBL" id="CEM16456.1"/>
    </source>
</evidence>
<evidence type="ECO:0000256" key="1">
    <source>
        <dbReference type="SAM" id="MobiDB-lite"/>
    </source>
</evidence>
<evidence type="ECO:0000313" key="3">
    <source>
        <dbReference type="Proteomes" id="UP000041254"/>
    </source>
</evidence>
<dbReference type="PhylomeDB" id="A0A0G4FQV6"/>
<proteinExistence type="predicted"/>
<dbReference type="InParanoid" id="A0A0G4FQV6"/>
<accession>A0A0G4FQV6</accession>
<name>A0A0G4FQV6_VITBC</name>
<sequence length="141" mass="15976">MEEQHCALHGPAPVDRPRRPTMPARGVSFEIVKDALLKTALEYTDIFRKPLLDYTADMAANTLGDWTLTKALFVTEERVQIVRDELQALNLQYWPCQKAFHQLLSQPTPEYHAPCDGRLVTLADGTRVSELEVMLKTQGLI</sequence>
<dbReference type="EMBL" id="CDMY01000477">
    <property type="protein sequence ID" value="CEM16456.1"/>
    <property type="molecule type" value="Genomic_DNA"/>
</dbReference>
<feature type="region of interest" description="Disordered" evidence="1">
    <location>
        <begin position="1"/>
        <end position="21"/>
    </location>
</feature>
<dbReference type="VEuPathDB" id="CryptoDB:Vbra_754"/>
<reference evidence="2 3" key="1">
    <citation type="submission" date="2014-11" db="EMBL/GenBank/DDBJ databases">
        <authorList>
            <person name="Zhu J."/>
            <person name="Qi W."/>
            <person name="Song R."/>
        </authorList>
    </citation>
    <scope>NUCLEOTIDE SEQUENCE [LARGE SCALE GENOMIC DNA]</scope>
</reference>
<dbReference type="Proteomes" id="UP000041254">
    <property type="component" value="Unassembled WGS sequence"/>
</dbReference>
<gene>
    <name evidence="2" type="ORF">Vbra_754</name>
</gene>